<accession>A0A514D360</accession>
<dbReference type="EMBL" id="MN033814">
    <property type="protein sequence ID" value="QDH88053.1"/>
    <property type="molecule type" value="Genomic_RNA"/>
</dbReference>
<proteinExistence type="predicted"/>
<reference evidence="1" key="1">
    <citation type="submission" date="2019-05" db="EMBL/GenBank/DDBJ databases">
        <title>Metatranscriptomic reconstruction reveals RNA viruses with the potential to shape carbon cycling in soil.</title>
        <authorList>
            <person name="Starr E.P."/>
            <person name="Nuccio E."/>
            <person name="Pett-Ridge J."/>
            <person name="Banfield J.F."/>
            <person name="Firestone M.K."/>
        </authorList>
    </citation>
    <scope>NUCLEOTIDE SEQUENCE</scope>
    <source>
        <strain evidence="1">H1_Rhizo_Litter_3_1940_e_2067</strain>
    </source>
</reference>
<organism evidence="1">
    <name type="scientific">Leviviridae sp</name>
    <dbReference type="NCBI Taxonomy" id="2027243"/>
    <lineage>
        <taxon>Viruses</taxon>
        <taxon>Riboviria</taxon>
        <taxon>Orthornavirae</taxon>
        <taxon>Lenarviricota</taxon>
        <taxon>Leviviricetes</taxon>
        <taxon>Norzivirales</taxon>
        <taxon>Fiersviridae</taxon>
    </lineage>
</organism>
<name>A0A514D360_9VIRU</name>
<protein>
    <submittedName>
        <fullName evidence="1">Uncharacterized protein</fullName>
    </submittedName>
</protein>
<sequence length="150" mass="15560">MTTTVALANMPSSPTDVSVNFLNQANLKQRSFSVSAGGVVSSEYVYAAGDPTTETSVLVSVTPNTKENFQRIAISIKTVQTVTVDSVVTEVAPIVASLAITIPGASEDTAKVLAMIGTLYSLTFNGVTSKVPNTGTIDSLNRGIVSNLFG</sequence>
<gene>
    <name evidence="1" type="ORF">H1RhizoL31940e2067_000002</name>
</gene>
<evidence type="ECO:0000313" key="1">
    <source>
        <dbReference type="EMBL" id="QDH88053.1"/>
    </source>
</evidence>